<accession>A0AA88YAR3</accession>
<feature type="domain" description="B box-type" evidence="3">
    <location>
        <begin position="49"/>
        <end position="85"/>
    </location>
</feature>
<keyword evidence="1" id="KW-0862">Zinc</keyword>
<dbReference type="GO" id="GO:0008270">
    <property type="term" value="F:zinc ion binding"/>
    <property type="evidence" value="ECO:0007669"/>
    <property type="project" value="UniProtKB-KW"/>
</dbReference>
<reference evidence="4" key="1">
    <citation type="submission" date="2019-08" db="EMBL/GenBank/DDBJ databases">
        <title>The improved chromosome-level genome for the pearl oyster Pinctada fucata martensii using PacBio sequencing and Hi-C.</title>
        <authorList>
            <person name="Zheng Z."/>
        </authorList>
    </citation>
    <scope>NUCLEOTIDE SEQUENCE</scope>
    <source>
        <strain evidence="4">ZZ-2019</strain>
        <tissue evidence="4">Adductor muscle</tissue>
    </source>
</reference>
<evidence type="ECO:0000313" key="4">
    <source>
        <dbReference type="EMBL" id="KAK3101659.1"/>
    </source>
</evidence>
<name>A0AA88YAR3_PINIB</name>
<dbReference type="SUPFAM" id="SSF57845">
    <property type="entry name" value="B-box zinc-binding domain"/>
    <property type="match status" value="1"/>
</dbReference>
<dbReference type="PANTHER" id="PTHR25462:SF296">
    <property type="entry name" value="MEIOTIC P26, ISOFORM F"/>
    <property type="match status" value="1"/>
</dbReference>
<evidence type="ECO:0000256" key="2">
    <source>
        <dbReference type="SAM" id="Coils"/>
    </source>
</evidence>
<feature type="coiled-coil region" evidence="2">
    <location>
        <begin position="101"/>
        <end position="146"/>
    </location>
</feature>
<gene>
    <name evidence="4" type="ORF">FSP39_005287</name>
</gene>
<evidence type="ECO:0000256" key="1">
    <source>
        <dbReference type="PROSITE-ProRule" id="PRU00024"/>
    </source>
</evidence>
<keyword evidence="5" id="KW-1185">Reference proteome</keyword>
<evidence type="ECO:0000259" key="3">
    <source>
        <dbReference type="PROSITE" id="PS50119"/>
    </source>
</evidence>
<dbReference type="InterPro" id="IPR000315">
    <property type="entry name" value="Znf_B-box"/>
</dbReference>
<dbReference type="InterPro" id="IPR047153">
    <property type="entry name" value="TRIM45/56/19-like"/>
</dbReference>
<keyword evidence="1" id="KW-0863">Zinc-finger</keyword>
<comment type="caution">
    <text evidence="4">The sequence shown here is derived from an EMBL/GenBank/DDBJ whole genome shotgun (WGS) entry which is preliminary data.</text>
</comment>
<dbReference type="EMBL" id="VSWD01000005">
    <property type="protein sequence ID" value="KAK3101659.1"/>
    <property type="molecule type" value="Genomic_DNA"/>
</dbReference>
<dbReference type="AlphaFoldDB" id="A0AA88YAR3"/>
<protein>
    <recommendedName>
        <fullName evidence="3">B box-type domain-containing protein</fullName>
    </recommendedName>
</protein>
<dbReference type="PROSITE" id="PS50119">
    <property type="entry name" value="ZF_BBOX"/>
    <property type="match status" value="1"/>
</dbReference>
<keyword evidence="1" id="KW-0479">Metal-binding</keyword>
<proteinExistence type="predicted"/>
<dbReference type="Proteomes" id="UP001186944">
    <property type="component" value="Unassembled WGS sequence"/>
</dbReference>
<dbReference type="PANTHER" id="PTHR25462">
    <property type="entry name" value="BONUS, ISOFORM C-RELATED"/>
    <property type="match status" value="1"/>
</dbReference>
<evidence type="ECO:0000313" key="5">
    <source>
        <dbReference type="Proteomes" id="UP001186944"/>
    </source>
</evidence>
<dbReference type="Gene3D" id="3.30.160.60">
    <property type="entry name" value="Classic Zinc Finger"/>
    <property type="match status" value="1"/>
</dbReference>
<keyword evidence="2" id="KW-0175">Coiled coil</keyword>
<organism evidence="4 5">
    <name type="scientific">Pinctada imbricata</name>
    <name type="common">Atlantic pearl-oyster</name>
    <name type="synonym">Pinctada martensii</name>
    <dbReference type="NCBI Taxonomy" id="66713"/>
    <lineage>
        <taxon>Eukaryota</taxon>
        <taxon>Metazoa</taxon>
        <taxon>Spiralia</taxon>
        <taxon>Lophotrochozoa</taxon>
        <taxon>Mollusca</taxon>
        <taxon>Bivalvia</taxon>
        <taxon>Autobranchia</taxon>
        <taxon>Pteriomorphia</taxon>
        <taxon>Pterioida</taxon>
        <taxon>Pterioidea</taxon>
        <taxon>Pteriidae</taxon>
        <taxon>Pinctada</taxon>
    </lineage>
</organism>
<dbReference type="Pfam" id="PF00643">
    <property type="entry name" value="zf-B_box"/>
    <property type="match status" value="1"/>
</dbReference>
<sequence>MGTADNDSVYKGSDFDGNVSLDSLNLGSDYDPVDPGVDQVPPTPTVPCCQEHSHNKVQMYCNKCDIMVCTECVIGAHNGHKFSDLTKAASKKKLILKKHMLNISKTDCVELEEKLTKVRERKSENLRQTNETKDSLLRKGDELKEKVDRIVQGLVRKLSIQGKLNDDVLGEAERNIEERLCIRRSLAEACNTAFNSNDPVEIIQQEKTLKHTVQSRKDDGEITVPNLMFYDFIPGNVAEENIKEQIGELSEEMFIDTDFKFV</sequence>